<dbReference type="EMBL" id="CACVBS010000050">
    <property type="protein sequence ID" value="CAA7265638.1"/>
    <property type="molecule type" value="Genomic_DNA"/>
</dbReference>
<evidence type="ECO:0000256" key="1">
    <source>
        <dbReference type="SAM" id="MobiDB-lite"/>
    </source>
</evidence>
<feature type="compositionally biased region" description="Polar residues" evidence="1">
    <location>
        <begin position="54"/>
        <end position="64"/>
    </location>
</feature>
<proteinExistence type="predicted"/>
<name>A0A8S0W767_CYCAE</name>
<keyword evidence="3" id="KW-1185">Reference proteome</keyword>
<reference evidence="2 3" key="1">
    <citation type="submission" date="2020-01" db="EMBL/GenBank/DDBJ databases">
        <authorList>
            <person name="Gupta K D."/>
        </authorList>
    </citation>
    <scope>NUCLEOTIDE SEQUENCE [LARGE SCALE GENOMIC DNA]</scope>
</reference>
<comment type="caution">
    <text evidence="2">The sequence shown here is derived from an EMBL/GenBank/DDBJ whole genome shotgun (WGS) entry which is preliminary data.</text>
</comment>
<feature type="region of interest" description="Disordered" evidence="1">
    <location>
        <begin position="54"/>
        <end position="82"/>
    </location>
</feature>
<dbReference type="AlphaFoldDB" id="A0A8S0W767"/>
<dbReference type="OrthoDB" id="3133596at2759"/>
<sequence>MHVQRGSGSQVYHGEEGKSFFVRCGYFFPDISLIDHLLKINALVVSPIARITQTMSGSSDESTPGTPPHRAPPRRGRYSDGLPSYVKRNVTRAAAAVAAGGVASAASSAAAKGGGAGEAGGSSSEVERVKLRMLLGPGEDGRSAVSDWIANPHTPGTKVIWSWNIAICHLKLNQRRNMRTSKTKTAGWFWLPLDTTAIFEMQDTFVGSAEARSSYTPGMTTNVRRNPNSFYRTTKFQYRLVPLPTMNSPTFTDLPPVTSRVPPHFVVVDTGKKLSQLYDSHTGAIAFERDFAWISDSATQDMMTAMQRIYLAWMGVKLERRWLEGGREDGEEEEDYSG</sequence>
<gene>
    <name evidence="2" type="ORF">AAE3_LOCUS7934</name>
</gene>
<accession>A0A8S0W767</accession>
<evidence type="ECO:0000313" key="3">
    <source>
        <dbReference type="Proteomes" id="UP000467700"/>
    </source>
</evidence>
<organism evidence="2 3">
    <name type="scientific">Cyclocybe aegerita</name>
    <name type="common">Black poplar mushroom</name>
    <name type="synonym">Agrocybe aegerita</name>
    <dbReference type="NCBI Taxonomy" id="1973307"/>
    <lineage>
        <taxon>Eukaryota</taxon>
        <taxon>Fungi</taxon>
        <taxon>Dikarya</taxon>
        <taxon>Basidiomycota</taxon>
        <taxon>Agaricomycotina</taxon>
        <taxon>Agaricomycetes</taxon>
        <taxon>Agaricomycetidae</taxon>
        <taxon>Agaricales</taxon>
        <taxon>Agaricineae</taxon>
        <taxon>Bolbitiaceae</taxon>
        <taxon>Cyclocybe</taxon>
    </lineage>
</organism>
<dbReference type="Proteomes" id="UP000467700">
    <property type="component" value="Unassembled WGS sequence"/>
</dbReference>
<protein>
    <submittedName>
        <fullName evidence="2">Uncharacterized protein</fullName>
    </submittedName>
</protein>
<evidence type="ECO:0000313" key="2">
    <source>
        <dbReference type="EMBL" id="CAA7265638.1"/>
    </source>
</evidence>